<sequence length="534" mass="59588">MKRNTIFNSRKICFNILHNNFICRRNIVNSNTLNEWFKRKNSTSKKETNNNTLLNLDEIDKIAQTWKHPKILIVGAGIAGLSAAYRLVQRGLCNFTILEASDRPGGRINSSRISNCVAELGAKWIQGASYANSVFSLACIEGLLKSPLERQNLSKGMFYTKGGRVLDFSVVNMAYNAFSLIKSDAFAMYDNGEIISNQTLGKYMKKRIEAELIDFPDFYRSDAKLILNTYMELLKTQIGEDLDLINHNLFSCSSTLPGGNVEIQSGFSDVLAPLLRNLPDCSVHYSKQVNKINWGKKLKKDPRAIVSCCDGSEYKADYVILAFPLGVLKESHKCLFCPELPSKKTDAIKSLGFGHVNQLYLSFENPIWNTEEGSLFIARSSDDKYCDDWTKGLSTIIRVPQSKKVLYGVVAGNDALEMEKRTDAEVIQDVTKLMRSFTGNSSFPQANKLVRSSWSNNPLFNGAYTYLGLDSTLEHINDLANPVPEKSAGSTPILLFAGEHTSKNYATVHGARNSGVREADRIIELTTQFKGLPT</sequence>
<organism evidence="3">
    <name type="scientific">Clastoptera arizonana</name>
    <name type="common">Arizona spittle bug</name>
    <dbReference type="NCBI Taxonomy" id="38151"/>
    <lineage>
        <taxon>Eukaryota</taxon>
        <taxon>Metazoa</taxon>
        <taxon>Ecdysozoa</taxon>
        <taxon>Arthropoda</taxon>
        <taxon>Hexapoda</taxon>
        <taxon>Insecta</taxon>
        <taxon>Pterygota</taxon>
        <taxon>Neoptera</taxon>
        <taxon>Paraneoptera</taxon>
        <taxon>Hemiptera</taxon>
        <taxon>Auchenorrhyncha</taxon>
        <taxon>Cercopoidea</taxon>
        <taxon>Clastopteridae</taxon>
        <taxon>Clastoptera</taxon>
    </lineage>
</organism>
<name>A0A1B6CJ39_9HEMI</name>
<dbReference type="InterPro" id="IPR036188">
    <property type="entry name" value="FAD/NAD-bd_sf"/>
</dbReference>
<dbReference type="GO" id="GO:0046592">
    <property type="term" value="F:polyamine oxidase activity"/>
    <property type="evidence" value="ECO:0007669"/>
    <property type="project" value="TreeGrafter"/>
</dbReference>
<dbReference type="PANTHER" id="PTHR10742:SF416">
    <property type="entry name" value="SPERMINE OXIDASE"/>
    <property type="match status" value="1"/>
</dbReference>
<reference evidence="3" key="1">
    <citation type="submission" date="2015-12" db="EMBL/GenBank/DDBJ databases">
        <title>De novo transcriptome assembly of four potential Pierce s Disease insect vectors from Arizona vineyards.</title>
        <authorList>
            <person name="Tassone E.E."/>
        </authorList>
    </citation>
    <scope>NUCLEOTIDE SEQUENCE</scope>
</reference>
<protein>
    <recommendedName>
        <fullName evidence="2">Amine oxidase domain-containing protein</fullName>
    </recommendedName>
</protein>
<dbReference type="Gene3D" id="3.50.50.60">
    <property type="entry name" value="FAD/NAD(P)-binding domain"/>
    <property type="match status" value="1"/>
</dbReference>
<feature type="domain" description="Amine oxidase" evidence="2">
    <location>
        <begin position="78"/>
        <end position="523"/>
    </location>
</feature>
<keyword evidence="1" id="KW-0812">Transmembrane</keyword>
<keyword evidence="1" id="KW-1133">Transmembrane helix</keyword>
<dbReference type="SUPFAM" id="SSF54373">
    <property type="entry name" value="FAD-linked reductases, C-terminal domain"/>
    <property type="match status" value="1"/>
</dbReference>
<dbReference type="SUPFAM" id="SSF51905">
    <property type="entry name" value="FAD/NAD(P)-binding domain"/>
    <property type="match status" value="1"/>
</dbReference>
<dbReference type="InterPro" id="IPR002937">
    <property type="entry name" value="Amino_oxidase"/>
</dbReference>
<dbReference type="PANTHER" id="PTHR10742">
    <property type="entry name" value="FLAVIN MONOAMINE OXIDASE"/>
    <property type="match status" value="1"/>
</dbReference>
<dbReference type="AlphaFoldDB" id="A0A1B6CJ39"/>
<proteinExistence type="predicted"/>
<dbReference type="Pfam" id="PF01593">
    <property type="entry name" value="Amino_oxidase"/>
    <property type="match status" value="1"/>
</dbReference>
<dbReference type="Gene3D" id="3.90.660.10">
    <property type="match status" value="1"/>
</dbReference>
<keyword evidence="1" id="KW-0472">Membrane</keyword>
<evidence type="ECO:0000313" key="3">
    <source>
        <dbReference type="EMBL" id="JAS13363.1"/>
    </source>
</evidence>
<accession>A0A1B6CJ39</accession>
<dbReference type="EMBL" id="GEDC01023935">
    <property type="protein sequence ID" value="JAS13363.1"/>
    <property type="molecule type" value="Transcribed_RNA"/>
</dbReference>
<evidence type="ECO:0000256" key="1">
    <source>
        <dbReference type="SAM" id="Phobius"/>
    </source>
</evidence>
<dbReference type="InterPro" id="IPR050281">
    <property type="entry name" value="Flavin_monoamine_oxidase"/>
</dbReference>
<feature type="transmembrane region" description="Helical" evidence="1">
    <location>
        <begin position="71"/>
        <end position="88"/>
    </location>
</feature>
<evidence type="ECO:0000259" key="2">
    <source>
        <dbReference type="Pfam" id="PF01593"/>
    </source>
</evidence>
<gene>
    <name evidence="3" type="ORF">g.3246</name>
</gene>